<gene>
    <name evidence="22" type="ORF">C7M84_000855</name>
</gene>
<dbReference type="GO" id="GO:0071277">
    <property type="term" value="P:cellular response to calcium ion"/>
    <property type="evidence" value="ECO:0007669"/>
    <property type="project" value="UniProtKB-ARBA"/>
</dbReference>
<accession>A0A423TVC8</accession>
<dbReference type="EMBL" id="QCYY01001123">
    <property type="protein sequence ID" value="ROT80405.1"/>
    <property type="molecule type" value="Genomic_DNA"/>
</dbReference>
<dbReference type="GO" id="GO:0005737">
    <property type="term" value="C:cytoplasm"/>
    <property type="evidence" value="ECO:0007669"/>
    <property type="project" value="UniProtKB-SubCell"/>
</dbReference>
<dbReference type="InterPro" id="IPR036465">
    <property type="entry name" value="vWFA_dom_sf"/>
</dbReference>
<dbReference type="SUPFAM" id="SSF53300">
    <property type="entry name" value="vWA-like"/>
    <property type="match status" value="1"/>
</dbReference>
<dbReference type="PANTHER" id="PTHR10857:SF106">
    <property type="entry name" value="C2 DOMAIN-CONTAINING PROTEIN"/>
    <property type="match status" value="1"/>
</dbReference>
<keyword evidence="11" id="KW-0106">Calcium</keyword>
<evidence type="ECO:0000259" key="21">
    <source>
        <dbReference type="PROSITE" id="PS50234"/>
    </source>
</evidence>
<keyword evidence="9" id="KW-0479">Metal-binding</keyword>
<dbReference type="PROSITE" id="PS50004">
    <property type="entry name" value="C2"/>
    <property type="match status" value="2"/>
</dbReference>
<dbReference type="InterPro" id="IPR045052">
    <property type="entry name" value="Copine"/>
</dbReference>
<feature type="region of interest" description="Disordered" evidence="19">
    <location>
        <begin position="827"/>
        <end position="848"/>
    </location>
</feature>
<keyword evidence="7" id="KW-0963">Cytoplasm</keyword>
<evidence type="ECO:0000256" key="16">
    <source>
        <dbReference type="ARBA" id="ARBA00065466"/>
    </source>
</evidence>
<dbReference type="GO" id="GO:0005544">
    <property type="term" value="F:calcium-dependent phospholipid binding"/>
    <property type="evidence" value="ECO:0007669"/>
    <property type="project" value="InterPro"/>
</dbReference>
<dbReference type="AlphaFoldDB" id="A0A423TVC8"/>
<evidence type="ECO:0000313" key="22">
    <source>
        <dbReference type="EMBL" id="ROT80405.1"/>
    </source>
</evidence>
<comment type="function">
    <text evidence="15">Calcium-dependent phospholipid-binding protein that plays a role in ERBB2-mediated tumor cell migration in response to growth factor heregulin stimulation.</text>
</comment>
<evidence type="ECO:0000256" key="17">
    <source>
        <dbReference type="ARBA" id="ARBA00074834"/>
    </source>
</evidence>
<evidence type="ECO:0000256" key="18">
    <source>
        <dbReference type="ARBA" id="ARBA00076171"/>
    </source>
</evidence>
<dbReference type="GO" id="GO:0005886">
    <property type="term" value="C:plasma membrane"/>
    <property type="evidence" value="ECO:0007669"/>
    <property type="project" value="UniProtKB-SubCell"/>
</dbReference>
<evidence type="ECO:0000259" key="20">
    <source>
        <dbReference type="PROSITE" id="PS50004"/>
    </source>
</evidence>
<dbReference type="SMART" id="SM00327">
    <property type="entry name" value="VWA"/>
    <property type="match status" value="1"/>
</dbReference>
<evidence type="ECO:0000256" key="9">
    <source>
        <dbReference type="ARBA" id="ARBA00022723"/>
    </source>
</evidence>
<evidence type="ECO:0000256" key="2">
    <source>
        <dbReference type="ARBA" id="ARBA00004236"/>
    </source>
</evidence>
<dbReference type="OrthoDB" id="5855668at2759"/>
<evidence type="ECO:0000313" key="23">
    <source>
        <dbReference type="Proteomes" id="UP000283509"/>
    </source>
</evidence>
<dbReference type="FunFam" id="2.60.40.150:FF:000099">
    <property type="entry name" value="Copine 3"/>
    <property type="match status" value="1"/>
</dbReference>
<organism evidence="22 23">
    <name type="scientific">Penaeus vannamei</name>
    <name type="common">Whiteleg shrimp</name>
    <name type="synonym">Litopenaeus vannamei</name>
    <dbReference type="NCBI Taxonomy" id="6689"/>
    <lineage>
        <taxon>Eukaryota</taxon>
        <taxon>Metazoa</taxon>
        <taxon>Ecdysozoa</taxon>
        <taxon>Arthropoda</taxon>
        <taxon>Crustacea</taxon>
        <taxon>Multicrustacea</taxon>
        <taxon>Malacostraca</taxon>
        <taxon>Eumalacostraca</taxon>
        <taxon>Eucarida</taxon>
        <taxon>Decapoda</taxon>
        <taxon>Dendrobranchiata</taxon>
        <taxon>Penaeoidea</taxon>
        <taxon>Penaeidae</taxon>
        <taxon>Penaeus</taxon>
    </lineage>
</organism>
<proteinExistence type="inferred from homology"/>
<evidence type="ECO:0000256" key="8">
    <source>
        <dbReference type="ARBA" id="ARBA00022553"/>
    </source>
</evidence>
<comment type="subcellular location">
    <subcellularLocation>
        <location evidence="3">Cell junction</location>
        <location evidence="3">Focal adhesion</location>
    </subcellularLocation>
    <subcellularLocation>
        <location evidence="2">Cell membrane</location>
    </subcellularLocation>
    <subcellularLocation>
        <location evidence="4">Cytoplasm</location>
    </subcellularLocation>
    <subcellularLocation>
        <location evidence="1">Nucleus</location>
    </subcellularLocation>
</comment>
<dbReference type="GO" id="GO:0046872">
    <property type="term" value="F:metal ion binding"/>
    <property type="evidence" value="ECO:0007669"/>
    <property type="project" value="UniProtKB-KW"/>
</dbReference>
<dbReference type="SMART" id="SM00239">
    <property type="entry name" value="C2"/>
    <property type="match status" value="2"/>
</dbReference>
<protein>
    <recommendedName>
        <fullName evidence="17">Copine-3</fullName>
    </recommendedName>
    <alternativeName>
        <fullName evidence="18">Copine III</fullName>
    </alternativeName>
</protein>
<dbReference type="InterPro" id="IPR000008">
    <property type="entry name" value="C2_dom"/>
</dbReference>
<keyword evidence="6" id="KW-1003">Cell membrane</keyword>
<evidence type="ECO:0000256" key="3">
    <source>
        <dbReference type="ARBA" id="ARBA00004246"/>
    </source>
</evidence>
<feature type="compositionally biased region" description="Basic and acidic residues" evidence="19">
    <location>
        <begin position="172"/>
        <end position="189"/>
    </location>
</feature>
<evidence type="ECO:0000256" key="5">
    <source>
        <dbReference type="ARBA" id="ARBA00009048"/>
    </source>
</evidence>
<dbReference type="GO" id="GO:0032991">
    <property type="term" value="C:protein-containing complex"/>
    <property type="evidence" value="ECO:0007669"/>
    <property type="project" value="UniProtKB-ARBA"/>
</dbReference>
<comment type="subunit">
    <text evidence="16">Monomer. Interacts with ERBB2 (preferentially with the tyrosine phosphorylated form); this interaction occurs at the cell membrane and is increased in a growth factor heregulin-dependent manner. Interacts with SHC1; this interaction may mediate the binding of CPNE3 with ERBB2. Interacts with RACK1.</text>
</comment>
<dbReference type="PANTHER" id="PTHR10857">
    <property type="entry name" value="COPINE"/>
    <property type="match status" value="1"/>
</dbReference>
<evidence type="ECO:0000256" key="7">
    <source>
        <dbReference type="ARBA" id="ARBA00022490"/>
    </source>
</evidence>
<keyword evidence="10" id="KW-0677">Repeat</keyword>
<evidence type="ECO:0000256" key="15">
    <source>
        <dbReference type="ARBA" id="ARBA00058857"/>
    </source>
</evidence>
<reference evidence="22 23" key="1">
    <citation type="submission" date="2018-04" db="EMBL/GenBank/DDBJ databases">
        <authorList>
            <person name="Zhang X."/>
            <person name="Yuan J."/>
            <person name="Li F."/>
            <person name="Xiang J."/>
        </authorList>
    </citation>
    <scope>NUCLEOTIDE SEQUENCE [LARGE SCALE GENOMIC DNA]</scope>
    <source>
        <tissue evidence="22">Muscle</tissue>
    </source>
</reference>
<feature type="domain" description="C2" evidence="20">
    <location>
        <begin position="427"/>
        <end position="552"/>
    </location>
</feature>
<evidence type="ECO:0000256" key="4">
    <source>
        <dbReference type="ARBA" id="ARBA00004496"/>
    </source>
</evidence>
<evidence type="ECO:0000256" key="14">
    <source>
        <dbReference type="ARBA" id="ARBA00023242"/>
    </source>
</evidence>
<keyword evidence="8" id="KW-0597">Phosphoprotein</keyword>
<dbReference type="Proteomes" id="UP000283509">
    <property type="component" value="Unassembled WGS sequence"/>
</dbReference>
<dbReference type="GO" id="GO:0005634">
    <property type="term" value="C:nucleus"/>
    <property type="evidence" value="ECO:0007669"/>
    <property type="project" value="UniProtKB-SubCell"/>
</dbReference>
<dbReference type="InterPro" id="IPR010734">
    <property type="entry name" value="Copine_C"/>
</dbReference>
<feature type="domain" description="VWFA" evidence="21">
    <location>
        <begin position="596"/>
        <end position="797"/>
    </location>
</feature>
<dbReference type="CDD" id="cd04048">
    <property type="entry name" value="C2A_Copine"/>
    <property type="match status" value="1"/>
</dbReference>
<evidence type="ECO:0000256" key="10">
    <source>
        <dbReference type="ARBA" id="ARBA00022737"/>
    </source>
</evidence>
<dbReference type="InterPro" id="IPR035892">
    <property type="entry name" value="C2_domain_sf"/>
</dbReference>
<feature type="domain" description="C2" evidence="20">
    <location>
        <begin position="296"/>
        <end position="424"/>
    </location>
</feature>
<dbReference type="FunFam" id="2.60.40.150:FF:000042">
    <property type="entry name" value="Copine 3"/>
    <property type="match status" value="1"/>
</dbReference>
<sequence>MVDGKDQYWDLYLKDTQMALNSAYHKAIGDTPYYAMYNRDLKTSDLWWTRPTSFGGPPDEDFITARTQRSKEVYEYVRDNLLRAADEQCRIRQKKSKDTTVLPGMRVFIKAVKKKGDSKLSPRWEGPFRVVEQIRPYVYRIKHLQTEKMKEVHLENMKIALEASIPRSLAPEARRPYPQETHSDIRPEGTSEEEEAREEEYVMNFPTNDDGKGTSESNQDWAQESISGIVRSLGIRNSISDSTGLGDFLVPYYVLSIDISLNVELGERERCKKVREGSQPFQHLRLFIRIFLRMQAGGTSPMGQPPGPPQVVPMSKVELSVSAKDLKNKDVMSKSDPVCVIYMKETGQDRFYEIGRTEMVKDSLSPQWMRKFEVDYRFEERQVLKFAVFDWDNKSTSTDNQDSLGSVECSLGEIMASQGSQLSKTIQGGSGVLLVQGDEMSASKEVVTMNFSGSGLDKKDTFGKSDPFLIFYRCNDNSSYLPVHKTEYIKKTLDPVWKPIIVPARILCAGDQNRSIKIECYDWDSDGGHDLIGECYTNLARLQEGPGTSNAYQLINPKKKAKKSSYKDSGKLILNSITTHVEPTFLDYIRGGTQIHFTVAVDFTASNGDPRTQGSLHYRQAGVDNQYSLAIKSVGEIIQDYDSDKMFPALGFGGRIPPNWEVSHEFFLNGTADSPYCQGVAGILQAYYHSLQTVGLYGPTNFSPVINHVAQFARSHQDGNNYFVLLIITDGIITDLPDTRKALVSVSSLPMSVIIVGVGNEDFSAMEQLDGDEQRLSFGGRYAERDIVQFVELRKHLTVGSSGQYSQARLAKDVLAEIPQQMVSWMKSRGHQPKPPTVAGPCNTYGFE</sequence>
<keyword evidence="12" id="KW-0965">Cell junction</keyword>
<dbReference type="SUPFAM" id="SSF49562">
    <property type="entry name" value="C2 domain (Calcium/lipid-binding domain, CaLB)"/>
    <property type="match status" value="2"/>
</dbReference>
<dbReference type="GO" id="GO:0005925">
    <property type="term" value="C:focal adhesion"/>
    <property type="evidence" value="ECO:0007669"/>
    <property type="project" value="UniProtKB-SubCell"/>
</dbReference>
<reference evidence="22 23" key="2">
    <citation type="submission" date="2019-01" db="EMBL/GenBank/DDBJ databases">
        <title>The decoding of complex shrimp genome reveals the adaptation for benthos swimmer, frequently molting mechanism and breeding impact on genome.</title>
        <authorList>
            <person name="Sun Y."/>
            <person name="Gao Y."/>
            <person name="Yu Y."/>
        </authorList>
    </citation>
    <scope>NUCLEOTIDE SEQUENCE [LARGE SCALE GENOMIC DNA]</scope>
    <source>
        <tissue evidence="22">Muscle</tissue>
    </source>
</reference>
<evidence type="ECO:0000256" key="13">
    <source>
        <dbReference type="ARBA" id="ARBA00023136"/>
    </source>
</evidence>
<dbReference type="Pfam" id="PF00168">
    <property type="entry name" value="C2"/>
    <property type="match status" value="2"/>
</dbReference>
<comment type="similarity">
    <text evidence="5">Belongs to the copine family.</text>
</comment>
<dbReference type="CDD" id="cd04047">
    <property type="entry name" value="C2B_Copine"/>
    <property type="match status" value="1"/>
</dbReference>
<evidence type="ECO:0000256" key="1">
    <source>
        <dbReference type="ARBA" id="ARBA00004123"/>
    </source>
</evidence>
<dbReference type="Pfam" id="PF07002">
    <property type="entry name" value="Copine"/>
    <property type="match status" value="1"/>
</dbReference>
<comment type="caution">
    <text evidence="22">The sequence shown here is derived from an EMBL/GenBank/DDBJ whole genome shotgun (WGS) entry which is preliminary data.</text>
</comment>
<dbReference type="PROSITE" id="PS50234">
    <property type="entry name" value="VWFA"/>
    <property type="match status" value="1"/>
</dbReference>
<keyword evidence="14" id="KW-0539">Nucleus</keyword>
<dbReference type="InterPro" id="IPR037768">
    <property type="entry name" value="C2B_Copine"/>
</dbReference>
<evidence type="ECO:0000256" key="12">
    <source>
        <dbReference type="ARBA" id="ARBA00022949"/>
    </source>
</evidence>
<feature type="region of interest" description="Disordered" evidence="19">
    <location>
        <begin position="170"/>
        <end position="198"/>
    </location>
</feature>
<dbReference type="InterPro" id="IPR002035">
    <property type="entry name" value="VWF_A"/>
</dbReference>
<name>A0A423TVC8_PENVA</name>
<keyword evidence="13" id="KW-0472">Membrane</keyword>
<evidence type="ECO:0000256" key="6">
    <source>
        <dbReference type="ARBA" id="ARBA00022475"/>
    </source>
</evidence>
<dbReference type="Gene3D" id="2.60.40.150">
    <property type="entry name" value="C2 domain"/>
    <property type="match status" value="2"/>
</dbReference>
<evidence type="ECO:0000256" key="19">
    <source>
        <dbReference type="SAM" id="MobiDB-lite"/>
    </source>
</evidence>
<evidence type="ECO:0000256" key="11">
    <source>
        <dbReference type="ARBA" id="ARBA00022837"/>
    </source>
</evidence>
<keyword evidence="23" id="KW-1185">Reference proteome</keyword>